<evidence type="ECO:0000256" key="1">
    <source>
        <dbReference type="ARBA" id="ARBA00004123"/>
    </source>
</evidence>
<dbReference type="Proteomes" id="UP000694383">
    <property type="component" value="Unplaced"/>
</dbReference>
<dbReference type="GO" id="GO:0003950">
    <property type="term" value="F:NAD+ poly-ADP-ribosyltransferase activity"/>
    <property type="evidence" value="ECO:0007669"/>
    <property type="project" value="TreeGrafter"/>
</dbReference>
<feature type="domain" description="WWE" evidence="10">
    <location>
        <begin position="188"/>
        <end position="279"/>
    </location>
</feature>
<evidence type="ECO:0000256" key="6">
    <source>
        <dbReference type="ARBA" id="ARBA00024347"/>
    </source>
</evidence>
<comment type="subcellular location">
    <subcellularLocation>
        <location evidence="1">Nucleus</location>
    </subcellularLocation>
</comment>
<feature type="region of interest" description="Disordered" evidence="8">
    <location>
        <begin position="33"/>
        <end position="59"/>
    </location>
</feature>
<dbReference type="Gene3D" id="3.30.720.50">
    <property type="match status" value="2"/>
</dbReference>
<dbReference type="GeneTree" id="ENSGT00940000164581"/>
<evidence type="ECO:0000256" key="2">
    <source>
        <dbReference type="ARBA" id="ARBA00022723"/>
    </source>
</evidence>
<dbReference type="PANTHER" id="PTHR45740:SF14">
    <property type="entry name" value="NOVEL PROTEIN"/>
    <property type="match status" value="1"/>
</dbReference>
<organism evidence="11 12">
    <name type="scientific">Oryzias sinensis</name>
    <name type="common">Chinese medaka</name>
    <dbReference type="NCBI Taxonomy" id="183150"/>
    <lineage>
        <taxon>Eukaryota</taxon>
        <taxon>Metazoa</taxon>
        <taxon>Chordata</taxon>
        <taxon>Craniata</taxon>
        <taxon>Vertebrata</taxon>
        <taxon>Euteleostomi</taxon>
        <taxon>Actinopterygii</taxon>
        <taxon>Neopterygii</taxon>
        <taxon>Teleostei</taxon>
        <taxon>Neoteleostei</taxon>
        <taxon>Acanthomorphata</taxon>
        <taxon>Ovalentaria</taxon>
        <taxon>Atherinomorphae</taxon>
        <taxon>Beloniformes</taxon>
        <taxon>Adrianichthyidae</taxon>
        <taxon>Oryziinae</taxon>
        <taxon>Oryzias</taxon>
    </lineage>
</organism>
<dbReference type="InterPro" id="IPR037197">
    <property type="entry name" value="WWE_dom_sf"/>
</dbReference>
<dbReference type="InterPro" id="IPR051712">
    <property type="entry name" value="ARTD-AVP"/>
</dbReference>
<keyword evidence="12" id="KW-1185">Reference proteome</keyword>
<reference evidence="11" key="1">
    <citation type="submission" date="2025-08" db="UniProtKB">
        <authorList>
            <consortium name="Ensembl"/>
        </authorList>
    </citation>
    <scope>IDENTIFICATION</scope>
</reference>
<feature type="compositionally biased region" description="Basic and acidic residues" evidence="8">
    <location>
        <begin position="49"/>
        <end position="59"/>
    </location>
</feature>
<evidence type="ECO:0000256" key="8">
    <source>
        <dbReference type="SAM" id="MobiDB-lite"/>
    </source>
</evidence>
<feature type="domain" description="WWE" evidence="10">
    <location>
        <begin position="289"/>
        <end position="376"/>
    </location>
</feature>
<dbReference type="InterPro" id="IPR036855">
    <property type="entry name" value="Znf_CCCH_sf"/>
</dbReference>
<dbReference type="InterPro" id="IPR041367">
    <property type="entry name" value="Znf-CCCH_4"/>
</dbReference>
<evidence type="ECO:0000256" key="4">
    <source>
        <dbReference type="ARBA" id="ARBA00022833"/>
    </source>
</evidence>
<sequence>THLLSILHHKNPKSCSLKFYLINFPDSADDLSGSDIYQSEPDSDTYSIDSDKNSIDSDERNQAKDIKPCKYYNKGYCKNGKACSYSHICKYFVKGNCRYGSKCRLNHTVGGGAPSGKSRSQSEPKSCPKLTDGRCYQWQLNGGNDWKDIENDHILEAQYSLPHTKSIKIYNTKYGAVSIDFRRIAVYGKNVRVRRLDDGNTAWAWYCLLGRKWIKYGEKNSAGNPCPVKSSDIEKRFQSNPSGSFSFSIGGQTVEIRFRGMFQVGQSKKRKVARRPLFRNQQMTKQSGQAASLLSRLNSGSKPQWEFKGDSGKWHIFKSRAGSTACSISSDDIERRYQQNPRDRMNFRVQGQDYQLDLGAMTQTNLNTMRTRKIQRVLV</sequence>
<comment type="similarity">
    <text evidence="6">Belongs to the ARTD/PARP family.</text>
</comment>
<evidence type="ECO:0000259" key="9">
    <source>
        <dbReference type="PROSITE" id="PS50103"/>
    </source>
</evidence>
<accession>A0A8C8DYZ4</accession>
<feature type="zinc finger region" description="C3H1-type" evidence="7">
    <location>
        <begin position="91"/>
        <end position="110"/>
    </location>
</feature>
<dbReference type="GO" id="GO:1990404">
    <property type="term" value="F:NAD+-protein mono-ADP-ribosyltransferase activity"/>
    <property type="evidence" value="ECO:0007669"/>
    <property type="project" value="TreeGrafter"/>
</dbReference>
<feature type="domain" description="C3H1-type" evidence="9">
    <location>
        <begin position="91"/>
        <end position="110"/>
    </location>
</feature>
<dbReference type="Pfam" id="PF18044">
    <property type="entry name" value="zf-CCCH_4"/>
    <property type="match status" value="1"/>
</dbReference>
<dbReference type="AlphaFoldDB" id="A0A8C8DYZ4"/>
<keyword evidence="4 7" id="KW-0862">Zinc</keyword>
<name>A0A8C8DYZ4_9TELE</name>
<evidence type="ECO:0000256" key="5">
    <source>
        <dbReference type="ARBA" id="ARBA00023242"/>
    </source>
</evidence>
<dbReference type="GO" id="GO:0005634">
    <property type="term" value="C:nucleus"/>
    <property type="evidence" value="ECO:0007669"/>
    <property type="project" value="UniProtKB-SubCell"/>
</dbReference>
<dbReference type="InterPro" id="IPR000571">
    <property type="entry name" value="Znf_CCCH"/>
</dbReference>
<dbReference type="Ensembl" id="ENSOSIT00000042939.1">
    <property type="protein sequence ID" value="ENSOSIP00000040771.1"/>
    <property type="gene ID" value="ENSOSIG00000019857.1"/>
</dbReference>
<dbReference type="SUPFAM" id="SSF90229">
    <property type="entry name" value="CCCH zinc finger"/>
    <property type="match status" value="1"/>
</dbReference>
<dbReference type="PROSITE" id="PS50103">
    <property type="entry name" value="ZF_C3H1"/>
    <property type="match status" value="2"/>
</dbReference>
<evidence type="ECO:0000313" key="12">
    <source>
        <dbReference type="Proteomes" id="UP000694383"/>
    </source>
</evidence>
<protein>
    <submittedName>
        <fullName evidence="11">Si:ch211-244b2.4</fullName>
    </submittedName>
</protein>
<keyword evidence="3 7" id="KW-0863">Zinc-finger</keyword>
<reference evidence="11" key="2">
    <citation type="submission" date="2025-09" db="UniProtKB">
        <authorList>
            <consortium name="Ensembl"/>
        </authorList>
    </citation>
    <scope>IDENTIFICATION</scope>
</reference>
<evidence type="ECO:0000256" key="3">
    <source>
        <dbReference type="ARBA" id="ARBA00022771"/>
    </source>
</evidence>
<dbReference type="Pfam" id="PF00642">
    <property type="entry name" value="zf-CCCH"/>
    <property type="match status" value="1"/>
</dbReference>
<evidence type="ECO:0000313" key="11">
    <source>
        <dbReference type="Ensembl" id="ENSOSIP00000040771.1"/>
    </source>
</evidence>
<dbReference type="Pfam" id="PF02825">
    <property type="entry name" value="WWE"/>
    <property type="match status" value="2"/>
</dbReference>
<keyword evidence="2 7" id="KW-0479">Metal-binding</keyword>
<dbReference type="InterPro" id="IPR004170">
    <property type="entry name" value="WWE_dom"/>
</dbReference>
<feature type="domain" description="C3H1-type" evidence="9">
    <location>
        <begin position="63"/>
        <end position="90"/>
    </location>
</feature>
<keyword evidence="5" id="KW-0539">Nucleus</keyword>
<dbReference type="PROSITE" id="PS50918">
    <property type="entry name" value="WWE"/>
    <property type="match status" value="2"/>
</dbReference>
<proteinExistence type="inferred from homology"/>
<dbReference type="SMART" id="SM00356">
    <property type="entry name" value="ZnF_C3H1"/>
    <property type="match status" value="2"/>
</dbReference>
<evidence type="ECO:0000259" key="10">
    <source>
        <dbReference type="PROSITE" id="PS50918"/>
    </source>
</evidence>
<evidence type="ECO:0000256" key="7">
    <source>
        <dbReference type="PROSITE-ProRule" id="PRU00723"/>
    </source>
</evidence>
<dbReference type="Gene3D" id="4.10.1000.10">
    <property type="entry name" value="Zinc finger, CCCH-type"/>
    <property type="match status" value="1"/>
</dbReference>
<dbReference type="SUPFAM" id="SSF117839">
    <property type="entry name" value="WWE domain"/>
    <property type="match status" value="2"/>
</dbReference>
<dbReference type="PANTHER" id="PTHR45740">
    <property type="entry name" value="POLY [ADP-RIBOSE] POLYMERASE"/>
    <property type="match status" value="1"/>
</dbReference>
<feature type="zinc finger region" description="C3H1-type" evidence="7">
    <location>
        <begin position="63"/>
        <end position="90"/>
    </location>
</feature>
<dbReference type="Pfam" id="PF23466">
    <property type="entry name" value="WWE_4"/>
    <property type="match status" value="1"/>
</dbReference>
<dbReference type="GO" id="GO:0008270">
    <property type="term" value="F:zinc ion binding"/>
    <property type="evidence" value="ECO:0007669"/>
    <property type="project" value="UniProtKB-KW"/>
</dbReference>